<accession>A0A803Q7Q3</accession>
<dbReference type="InterPro" id="IPR012337">
    <property type="entry name" value="RNaseH-like_sf"/>
</dbReference>
<sequence length="1361" mass="156693">MEELLAKTNKLHVSDEEEWEVDHSLSTMIAKYNLRGRLCSKVDHSRGFLKNLLRRIWRLKESEWNIKIQEKVSTGNHRGEWHDGNGAWNMANLQGGIRQSLNLCMGNSFDPLLNEGEEYVQLRSEVTKGTEQHHGNKDISKLQNTTTEKPQQEQTGLETHDMLQDGRGKRRLVEDREVVGAGKLQRTANNPMVMNESQTLIDVPIGFSMDIPGLKESLPFAFGSGKNSIPKEQRRKVAVKKDAKKRKGGKDEKPIELSQNGDLTIAQNVEEANPASRAESRLNKMRAENLRVALGFVGCFVMEAKGKSGGLVLMWSDKITCNILSFSSFHIDSFIRKEEDQGWRFTGFYGDPDPSKRCDSWTLLKRVGRMYTGPWLVGGDFNEILRKKEKKGGQPKPGYLMNNFRKALNESYLWEVEFEGNLYTWCSGRQDNLIFERLDRACGNSDWFDMFPAAKVFHLERINSDHCPLLLTCAKQQLDGVKGVRWHSRFHFEHAWAEEETSLNNWNKSRKKEMNMRIKEFEDKIATLSKQTDHTSWSQLKELERTYNVYLDKEEKFWKQRSRALWLKEGDRNTKFFHRKANSRKKKNSITGLLDQNARWVYGNRMVGRVACNYFQQLFTAQPASAADLKEFQSMVPNKISREINEYLIAPFTKDDVLQAMRDIHPHKAPGNDGMPGLFYRKFWPIIGEEVTTVCLGILNEGKSVEAINDTLICLIPKLPKPIQMSEFRPISLCNVIYKIVAKCLAGHMKHSLHQAISEVQSAFVGGRLIQDNAVIGYESLHSMKMRRFGVRFGKNDVKVSHLFFGDDSFVFFEGKETECETMTQIFQRYTRLSGQKINLEKSEVSMGSSISKQLGQHLANTLGVRLVPNHAIYLGLPSYLGRKKKEKLIKNLHSLAANFWWGDTKENKKLHWSTWDKLYKPKEEGGLGFRSLSDFNQALLAKQGWRLIHKPHSLLARVLKNSYYPNSSFLNAKCPQNASCIWKGIVWGRDIINEGSWWRVGNGRTIRVWQDKWLPRPNGTIIHRPLDANPNTTVSSLFNTKEDWNETILNKYFHKEDVPWILGIPIDNHSEDILVWPFTKDGHYIVKIGYRVAREINLAPTRCSNMDQTHAWWKMWWNLNLPPRMKLFGWKMCRNWLPVKSNLCHRGTKIDPTCNNCGRFEESLSHALWTCEKVKKVWKLLPYYKLIKESRRHSMMDLLVEFRQKLAREEFEDVIKVFSSYPRDISGKESLPTVHSAAPKDQWPAPPVGTYCVHCDAAIQPNQVGVGLGYIWRDWSGNIVSAGMHYLPVCCTVPVAEAKAVVAALQDRPKNMHNPYEIKLDCKQLVDKISANDSFLGDIQPIVNQIKRHPGFSFVQSSFM</sequence>
<feature type="domain" description="RNase H type-1" evidence="2">
    <location>
        <begin position="1257"/>
        <end position="1350"/>
    </location>
</feature>
<dbReference type="InterPro" id="IPR026960">
    <property type="entry name" value="RVT-Znf"/>
</dbReference>
<dbReference type="PANTHER" id="PTHR33710:SF71">
    <property type="entry name" value="ENDONUCLEASE_EXONUCLEASE_PHOSPHATASE DOMAIN-CONTAINING PROTEIN"/>
    <property type="match status" value="1"/>
</dbReference>
<dbReference type="SUPFAM" id="SSF56672">
    <property type="entry name" value="DNA/RNA polymerases"/>
    <property type="match status" value="1"/>
</dbReference>
<dbReference type="EnsemblPlants" id="evm.model.08.1132">
    <property type="protein sequence ID" value="cds.evm.model.08.1132"/>
    <property type="gene ID" value="evm.TU.08.1132"/>
</dbReference>
<dbReference type="InterPro" id="IPR043502">
    <property type="entry name" value="DNA/RNA_pol_sf"/>
</dbReference>
<reference evidence="4" key="1">
    <citation type="submission" date="2018-11" db="EMBL/GenBank/DDBJ databases">
        <authorList>
            <person name="Grassa J C."/>
        </authorList>
    </citation>
    <scope>NUCLEOTIDE SEQUENCE [LARGE SCALE GENOMIC DNA]</scope>
</reference>
<dbReference type="Pfam" id="PF13456">
    <property type="entry name" value="RVT_3"/>
    <property type="match status" value="1"/>
</dbReference>
<evidence type="ECO:0000259" key="3">
    <source>
        <dbReference type="Pfam" id="PF13966"/>
    </source>
</evidence>
<dbReference type="Pfam" id="PF13966">
    <property type="entry name" value="zf-RVT"/>
    <property type="match status" value="1"/>
</dbReference>
<evidence type="ECO:0000313" key="4">
    <source>
        <dbReference type="EnsemblPlants" id="cds.evm.model.08.1132"/>
    </source>
</evidence>
<organism evidence="4 5">
    <name type="scientific">Cannabis sativa</name>
    <name type="common">Hemp</name>
    <name type="synonym">Marijuana</name>
    <dbReference type="NCBI Taxonomy" id="3483"/>
    <lineage>
        <taxon>Eukaryota</taxon>
        <taxon>Viridiplantae</taxon>
        <taxon>Streptophyta</taxon>
        <taxon>Embryophyta</taxon>
        <taxon>Tracheophyta</taxon>
        <taxon>Spermatophyta</taxon>
        <taxon>Magnoliopsida</taxon>
        <taxon>eudicotyledons</taxon>
        <taxon>Gunneridae</taxon>
        <taxon>Pentapetalae</taxon>
        <taxon>rosids</taxon>
        <taxon>fabids</taxon>
        <taxon>Rosales</taxon>
        <taxon>Cannabaceae</taxon>
        <taxon>Cannabis</taxon>
    </lineage>
</organism>
<dbReference type="SUPFAM" id="SSF53098">
    <property type="entry name" value="Ribonuclease H-like"/>
    <property type="match status" value="1"/>
</dbReference>
<evidence type="ECO:0000313" key="5">
    <source>
        <dbReference type="Proteomes" id="UP000596661"/>
    </source>
</evidence>
<reference evidence="4" key="2">
    <citation type="submission" date="2021-03" db="UniProtKB">
        <authorList>
            <consortium name="EnsemblPlants"/>
        </authorList>
    </citation>
    <scope>IDENTIFICATION</scope>
</reference>
<dbReference type="SUPFAM" id="SSF56219">
    <property type="entry name" value="DNase I-like"/>
    <property type="match status" value="1"/>
</dbReference>
<dbReference type="Gene3D" id="3.30.420.10">
    <property type="entry name" value="Ribonuclease H-like superfamily/Ribonuclease H"/>
    <property type="match status" value="1"/>
</dbReference>
<feature type="compositionally biased region" description="Polar residues" evidence="1">
    <location>
        <begin position="141"/>
        <end position="157"/>
    </location>
</feature>
<dbReference type="Proteomes" id="UP000596661">
    <property type="component" value="Chromosome 8"/>
</dbReference>
<dbReference type="GO" id="GO:0004523">
    <property type="term" value="F:RNA-DNA hybrid ribonuclease activity"/>
    <property type="evidence" value="ECO:0007669"/>
    <property type="project" value="InterPro"/>
</dbReference>
<proteinExistence type="predicted"/>
<dbReference type="GO" id="GO:0003676">
    <property type="term" value="F:nucleic acid binding"/>
    <property type="evidence" value="ECO:0007669"/>
    <property type="project" value="InterPro"/>
</dbReference>
<dbReference type="CDD" id="cd01650">
    <property type="entry name" value="RT_nLTR_like"/>
    <property type="match status" value="1"/>
</dbReference>
<feature type="compositionally biased region" description="Basic residues" evidence="1">
    <location>
        <begin position="233"/>
        <end position="248"/>
    </location>
</feature>
<dbReference type="EMBL" id="UZAU01000700">
    <property type="status" value="NOT_ANNOTATED_CDS"/>
    <property type="molecule type" value="Genomic_DNA"/>
</dbReference>
<keyword evidence="5" id="KW-1185">Reference proteome</keyword>
<dbReference type="InterPro" id="IPR002156">
    <property type="entry name" value="RNaseH_domain"/>
</dbReference>
<feature type="region of interest" description="Disordered" evidence="1">
    <location>
        <begin position="126"/>
        <end position="157"/>
    </location>
</feature>
<feature type="domain" description="Reverse transcriptase zinc-binding" evidence="3">
    <location>
        <begin position="1107"/>
        <end position="1179"/>
    </location>
</feature>
<dbReference type="Gramene" id="evm.model.08.1132">
    <property type="protein sequence ID" value="cds.evm.model.08.1132"/>
    <property type="gene ID" value="evm.TU.08.1132"/>
</dbReference>
<evidence type="ECO:0000256" key="1">
    <source>
        <dbReference type="SAM" id="MobiDB-lite"/>
    </source>
</evidence>
<feature type="region of interest" description="Disordered" evidence="1">
    <location>
        <begin position="223"/>
        <end position="261"/>
    </location>
</feature>
<dbReference type="InterPro" id="IPR036397">
    <property type="entry name" value="RNaseH_sf"/>
</dbReference>
<evidence type="ECO:0000259" key="2">
    <source>
        <dbReference type="Pfam" id="PF13456"/>
    </source>
</evidence>
<feature type="compositionally biased region" description="Basic and acidic residues" evidence="1">
    <location>
        <begin position="126"/>
        <end position="140"/>
    </location>
</feature>
<evidence type="ECO:0008006" key="6">
    <source>
        <dbReference type="Google" id="ProtNLM"/>
    </source>
</evidence>
<name>A0A803Q7Q3_CANSA</name>
<protein>
    <recommendedName>
        <fullName evidence="6">Reverse transcriptase</fullName>
    </recommendedName>
</protein>
<dbReference type="InterPro" id="IPR036691">
    <property type="entry name" value="Endo/exonu/phosph_ase_sf"/>
</dbReference>
<dbReference type="PANTHER" id="PTHR33710">
    <property type="entry name" value="BNAC02G09200D PROTEIN"/>
    <property type="match status" value="1"/>
</dbReference>
<dbReference type="Gene3D" id="3.60.10.10">
    <property type="entry name" value="Endonuclease/exonuclease/phosphatase"/>
    <property type="match status" value="1"/>
</dbReference>